<accession>A0A6I3X2B3</accession>
<name>A0A6I3X2B3_9BURK</name>
<evidence type="ECO:0000313" key="1">
    <source>
        <dbReference type="EMBL" id="MUI11004.1"/>
    </source>
</evidence>
<evidence type="ECO:0000313" key="2">
    <source>
        <dbReference type="Proteomes" id="UP000431684"/>
    </source>
</evidence>
<proteinExistence type="predicted"/>
<dbReference type="OrthoDB" id="8410554at2"/>
<protein>
    <submittedName>
        <fullName evidence="1">Uncharacterized protein</fullName>
    </submittedName>
</protein>
<dbReference type="RefSeq" id="WP_155706747.1">
    <property type="nucleotide sequence ID" value="NZ_BMWU01000075.1"/>
</dbReference>
<reference evidence="1 2" key="1">
    <citation type="submission" date="2019-11" db="EMBL/GenBank/DDBJ databases">
        <title>Draft Genome Sequences of Six Type Strains of the Genus Massilia.</title>
        <authorList>
            <person name="Miess H."/>
            <person name="Frediansyah A."/>
            <person name="Goeker M."/>
            <person name="Gross H."/>
        </authorList>
    </citation>
    <scope>NUCLEOTIDE SEQUENCE [LARGE SCALE GENOMIC DNA]</scope>
    <source>
        <strain evidence="1 2">DSM 17513</strain>
    </source>
</reference>
<gene>
    <name evidence="1" type="ORF">GJV26_00630</name>
</gene>
<dbReference type="AlphaFoldDB" id="A0A6I3X2B3"/>
<organism evidence="1 2">
    <name type="scientific">Pseudoduganella dura</name>
    <dbReference type="NCBI Taxonomy" id="321982"/>
    <lineage>
        <taxon>Bacteria</taxon>
        <taxon>Pseudomonadati</taxon>
        <taxon>Pseudomonadota</taxon>
        <taxon>Betaproteobacteria</taxon>
        <taxon>Burkholderiales</taxon>
        <taxon>Oxalobacteraceae</taxon>
        <taxon>Telluria group</taxon>
        <taxon>Pseudoduganella</taxon>
    </lineage>
</organism>
<dbReference type="Proteomes" id="UP000431684">
    <property type="component" value="Unassembled WGS sequence"/>
</dbReference>
<comment type="caution">
    <text evidence="1">The sequence shown here is derived from an EMBL/GenBank/DDBJ whole genome shotgun (WGS) entry which is preliminary data.</text>
</comment>
<sequence>MADLLNSDGINYSVFLRVYSGLPESTDDIHTIVTRLIGHEAVLAGVRDVGVSEVVETLLQSLGYVGDEGAGPGPNVLRSPDFSRLLGNIRDNVVQLSQTVYGIKSFVFARGHPAYPVFWDFAYLFLGNHQHVLLLGSSSD</sequence>
<dbReference type="EMBL" id="WNWM01000002">
    <property type="protein sequence ID" value="MUI11004.1"/>
    <property type="molecule type" value="Genomic_DNA"/>
</dbReference>
<keyword evidence="2" id="KW-1185">Reference proteome</keyword>